<dbReference type="GO" id="GO:0016020">
    <property type="term" value="C:membrane"/>
    <property type="evidence" value="ECO:0007669"/>
    <property type="project" value="UniProtKB-SubCell"/>
</dbReference>
<feature type="transmembrane region" description="Helical" evidence="7">
    <location>
        <begin position="163"/>
        <end position="184"/>
    </location>
</feature>
<protein>
    <submittedName>
        <fullName evidence="8">Pantothenate transporter</fullName>
    </submittedName>
</protein>
<dbReference type="AlphaFoldDB" id="A0AAD9YD66"/>
<dbReference type="Gene3D" id="1.20.1250.20">
    <property type="entry name" value="MFS general substrate transporter like domains"/>
    <property type="match status" value="1"/>
</dbReference>
<evidence type="ECO:0000256" key="7">
    <source>
        <dbReference type="SAM" id="Phobius"/>
    </source>
</evidence>
<feature type="transmembrane region" description="Helical" evidence="7">
    <location>
        <begin position="103"/>
        <end position="124"/>
    </location>
</feature>
<feature type="transmembrane region" description="Helical" evidence="7">
    <location>
        <begin position="76"/>
        <end position="96"/>
    </location>
</feature>
<keyword evidence="9" id="KW-1185">Reference proteome</keyword>
<dbReference type="SUPFAM" id="SSF103473">
    <property type="entry name" value="MFS general substrate transporter"/>
    <property type="match status" value="1"/>
</dbReference>
<dbReference type="Pfam" id="PF07690">
    <property type="entry name" value="MFS_1"/>
    <property type="match status" value="1"/>
</dbReference>
<comment type="subcellular location">
    <subcellularLocation>
        <location evidence="1">Membrane</location>
        <topology evidence="1">Multi-pass membrane protein</topology>
    </subcellularLocation>
</comment>
<evidence type="ECO:0000313" key="8">
    <source>
        <dbReference type="EMBL" id="KAK2756619.1"/>
    </source>
</evidence>
<feature type="transmembrane region" description="Helical" evidence="7">
    <location>
        <begin position="130"/>
        <end position="151"/>
    </location>
</feature>
<proteinExistence type="predicted"/>
<dbReference type="PANTHER" id="PTHR43791">
    <property type="entry name" value="PERMEASE-RELATED"/>
    <property type="match status" value="1"/>
</dbReference>
<dbReference type="InterPro" id="IPR036259">
    <property type="entry name" value="MFS_trans_sf"/>
</dbReference>
<dbReference type="EMBL" id="VYYT01000209">
    <property type="protein sequence ID" value="KAK2756619.1"/>
    <property type="molecule type" value="Genomic_DNA"/>
</dbReference>
<evidence type="ECO:0000256" key="6">
    <source>
        <dbReference type="SAM" id="Coils"/>
    </source>
</evidence>
<dbReference type="PANTHER" id="PTHR43791:SF91">
    <property type="entry name" value="MAJOR FACILITATOR SUPERFAMILY (MFS) PROFILE DOMAIN-CONTAINING PROTEIN-RELATED"/>
    <property type="match status" value="1"/>
</dbReference>
<keyword evidence="4 7" id="KW-1133">Transmembrane helix</keyword>
<evidence type="ECO:0000256" key="1">
    <source>
        <dbReference type="ARBA" id="ARBA00004141"/>
    </source>
</evidence>
<sequence>MGSSGQQYLRTSINNGWKKLDEYYALTEESPLYTAVLLLYPDDFEQWVQAEATVLEEEEDDEELDELENSIAESQLVTIPSAVLPIFAIIISSWLTDRKGVPYPVVALFYLVATLACYAVMYTYPNNGGVYAATVIAASASNAWFSTMWPWRLQTTSKATGSAFAIAFSNSLGQIGTLIGPQLFRSAYAPKYSTPFGVAMGMSGLCIVATAWTWWITRHTERQTRHLKKLKIAAGKRNEVVYDDVNIEADFKPKSKAEA</sequence>
<organism evidence="8 9">
    <name type="scientific">Colletotrichum kahawae</name>
    <name type="common">Coffee berry disease fungus</name>
    <dbReference type="NCBI Taxonomy" id="34407"/>
    <lineage>
        <taxon>Eukaryota</taxon>
        <taxon>Fungi</taxon>
        <taxon>Dikarya</taxon>
        <taxon>Ascomycota</taxon>
        <taxon>Pezizomycotina</taxon>
        <taxon>Sordariomycetes</taxon>
        <taxon>Hypocreomycetidae</taxon>
        <taxon>Glomerellales</taxon>
        <taxon>Glomerellaceae</taxon>
        <taxon>Colletotrichum</taxon>
        <taxon>Colletotrichum gloeosporioides species complex</taxon>
    </lineage>
</organism>
<evidence type="ECO:0000256" key="4">
    <source>
        <dbReference type="ARBA" id="ARBA00022989"/>
    </source>
</evidence>
<keyword evidence="3 7" id="KW-0812">Transmembrane</keyword>
<dbReference type="Proteomes" id="UP001281614">
    <property type="component" value="Unassembled WGS sequence"/>
</dbReference>
<gene>
    <name evidence="8" type="ORF">CKAH01_17166</name>
</gene>
<evidence type="ECO:0000256" key="2">
    <source>
        <dbReference type="ARBA" id="ARBA00022448"/>
    </source>
</evidence>
<evidence type="ECO:0000256" key="3">
    <source>
        <dbReference type="ARBA" id="ARBA00022692"/>
    </source>
</evidence>
<feature type="transmembrane region" description="Helical" evidence="7">
    <location>
        <begin position="196"/>
        <end position="216"/>
    </location>
</feature>
<accession>A0AAD9YD66</accession>
<keyword evidence="5 7" id="KW-0472">Membrane</keyword>
<dbReference type="InterPro" id="IPR011701">
    <property type="entry name" value="MFS"/>
</dbReference>
<keyword evidence="6" id="KW-0175">Coiled coil</keyword>
<dbReference type="GO" id="GO:0022857">
    <property type="term" value="F:transmembrane transporter activity"/>
    <property type="evidence" value="ECO:0007669"/>
    <property type="project" value="InterPro"/>
</dbReference>
<comment type="caution">
    <text evidence="8">The sequence shown here is derived from an EMBL/GenBank/DDBJ whole genome shotgun (WGS) entry which is preliminary data.</text>
</comment>
<evidence type="ECO:0000313" key="9">
    <source>
        <dbReference type="Proteomes" id="UP001281614"/>
    </source>
</evidence>
<keyword evidence="2" id="KW-0813">Transport</keyword>
<feature type="coiled-coil region" evidence="6">
    <location>
        <begin position="50"/>
        <end position="77"/>
    </location>
</feature>
<evidence type="ECO:0000256" key="5">
    <source>
        <dbReference type="ARBA" id="ARBA00023136"/>
    </source>
</evidence>
<reference evidence="8" key="1">
    <citation type="submission" date="2023-02" db="EMBL/GenBank/DDBJ databases">
        <title>Colletotrichum kahawae CIFC_Que2 genome sequencing and assembly.</title>
        <authorList>
            <person name="Baroncelli R."/>
        </authorList>
    </citation>
    <scope>NUCLEOTIDE SEQUENCE</scope>
    <source>
        <strain evidence="8">CIFC_Que2</strain>
    </source>
</reference>
<name>A0AAD9YD66_COLKA</name>